<comment type="similarity">
    <text evidence="1 2">Belongs to the E2F/DP family.</text>
</comment>
<dbReference type="GO" id="GO:0005667">
    <property type="term" value="C:transcription regulator complex"/>
    <property type="evidence" value="ECO:0007669"/>
    <property type="project" value="InterPro"/>
</dbReference>
<reference evidence="5" key="1">
    <citation type="submission" date="2020-08" db="EMBL/GenBank/DDBJ databases">
        <title>Multicomponent nature underlies the extraordinary mechanical properties of spider dragline silk.</title>
        <authorList>
            <person name="Kono N."/>
            <person name="Nakamura H."/>
            <person name="Mori M."/>
            <person name="Yoshida Y."/>
            <person name="Ohtoshi R."/>
            <person name="Malay A.D."/>
            <person name="Moran D.A.P."/>
            <person name="Tomita M."/>
            <person name="Numata K."/>
            <person name="Arakawa K."/>
        </authorList>
    </citation>
    <scope>NUCLEOTIDE SEQUENCE</scope>
</reference>
<proteinExistence type="inferred from homology"/>
<evidence type="ECO:0000313" key="5">
    <source>
        <dbReference type="EMBL" id="GFT14248.1"/>
    </source>
</evidence>
<feature type="domain" description="E2F/DP family winged-helix DNA-binding" evidence="4">
    <location>
        <begin position="391"/>
        <end position="475"/>
    </location>
</feature>
<dbReference type="InterPro" id="IPR036390">
    <property type="entry name" value="WH_DNA-bd_sf"/>
</dbReference>
<keyword evidence="2" id="KW-0804">Transcription</keyword>
<dbReference type="PANTHER" id="PTHR45913">
    <property type="entry name" value="EPM2A-INTERACTING PROTEIN 1"/>
    <property type="match status" value="1"/>
</dbReference>
<evidence type="ECO:0000256" key="2">
    <source>
        <dbReference type="RuleBase" id="RU003796"/>
    </source>
</evidence>
<evidence type="ECO:0000313" key="6">
    <source>
        <dbReference type="Proteomes" id="UP000887013"/>
    </source>
</evidence>
<comment type="subcellular location">
    <subcellularLocation>
        <location evidence="2">Nucleus</location>
    </subcellularLocation>
</comment>
<evidence type="ECO:0000256" key="1">
    <source>
        <dbReference type="ARBA" id="ARBA00010940"/>
    </source>
</evidence>
<organism evidence="5 6">
    <name type="scientific">Nephila pilipes</name>
    <name type="common">Giant wood spider</name>
    <name type="synonym">Nephila maculata</name>
    <dbReference type="NCBI Taxonomy" id="299642"/>
    <lineage>
        <taxon>Eukaryota</taxon>
        <taxon>Metazoa</taxon>
        <taxon>Ecdysozoa</taxon>
        <taxon>Arthropoda</taxon>
        <taxon>Chelicerata</taxon>
        <taxon>Arachnida</taxon>
        <taxon>Araneae</taxon>
        <taxon>Araneomorphae</taxon>
        <taxon>Entelegynae</taxon>
        <taxon>Araneoidea</taxon>
        <taxon>Nephilidae</taxon>
        <taxon>Nephila</taxon>
    </lineage>
</organism>
<keyword evidence="2" id="KW-0238">DNA-binding</keyword>
<evidence type="ECO:0000259" key="4">
    <source>
        <dbReference type="SMART" id="SM01372"/>
    </source>
</evidence>
<name>A0A8X6NGV2_NEPPI</name>
<keyword evidence="2" id="KW-0539">Nucleus</keyword>
<evidence type="ECO:0000256" key="3">
    <source>
        <dbReference type="SAM" id="MobiDB-lite"/>
    </source>
</evidence>
<dbReference type="Pfam" id="PF02319">
    <property type="entry name" value="WHD_E2F_TDP"/>
    <property type="match status" value="2"/>
</dbReference>
<dbReference type="Proteomes" id="UP000887013">
    <property type="component" value="Unassembled WGS sequence"/>
</dbReference>
<feature type="compositionally biased region" description="Basic and acidic residues" evidence="3">
    <location>
        <begin position="17"/>
        <end position="27"/>
    </location>
</feature>
<dbReference type="InterPro" id="IPR003316">
    <property type="entry name" value="E2F_WHTH_DNA-bd_dom"/>
</dbReference>
<dbReference type="GO" id="GO:0005634">
    <property type="term" value="C:nucleus"/>
    <property type="evidence" value="ECO:0007669"/>
    <property type="project" value="UniProtKB-SubCell"/>
</dbReference>
<dbReference type="InterPro" id="IPR036388">
    <property type="entry name" value="WH-like_DNA-bd_sf"/>
</dbReference>
<feature type="domain" description="E2F/DP family winged-helix DNA-binding" evidence="4">
    <location>
        <begin position="248"/>
        <end position="317"/>
    </location>
</feature>
<dbReference type="AlphaFoldDB" id="A0A8X6NGV2"/>
<feature type="region of interest" description="Disordered" evidence="3">
    <location>
        <begin position="1"/>
        <end position="68"/>
    </location>
</feature>
<dbReference type="PANTHER" id="PTHR45913:SF19">
    <property type="entry name" value="LOW QUALITY PROTEIN: ZINC FINGER BED DOMAIN-CONTAINING PROTEIN 5-LIKE"/>
    <property type="match status" value="1"/>
</dbReference>
<sequence>MINLKRTKTSESNNTRPFKELKLESLKENMPPESSVDEELEKNISTSDENHQVKHTPKKCTPTDDDPVTPNTNIKLLTTVASTQAYANCSTPKEAAVLFAKLPSDSDASGVTSDLDEKEFIEPLERITEVEDIVEEESDTYYNDVETAGPSDSSVPCWSKHEVDIALSEFKEDCGPTDHLSERYGAIFNLNETQAIDDSLQRKKQPKAVLVKETNKKKMQSMDVSRNSKLNPASFDSEDTLPVAKVNRKEKSLAIICNRFLSMYPLYPDDSSNIIVSLDDASAKLKIERRRLYDIVNVFESIDMLKKLAKNKYLWFGKVNLLHALHKIKITAKKENVSAKLLYVLNHQEKDLDSKQSCILDEVQVFNKKIEIENVSQFTSNLSRPSFPEQRKDKSLAIMSQKFLMLFLVSPCKVISLGVAAKVLNGFQKAERSAQIKTQIRRLYDIANVLSSIGLIQKEVTIVQNGRKPAFKYIGPDLKEFQEITNVDSIHAVNIKTTNNTGKSRSLVRHSSFQEICAVAEIEHQKLCLRETSDSAPPFESSILKKIKIDKTTFSDLNLNDNKKNTTFLIDALNNFKKDVKCYSILKDSQPKRNTENLENSELQLKPFGVHGQSNLKVVNVPKQMFTKNGSYFILNSSNNEESKSSNSMKGSEKKYDEDYIKYGFSWCGDETAPRPQCIICGDQLSNESMVPSKLKRHLYSSHPSCANKDKQYFKRCLEQNKKQKKFMKLAVTVSEKALESSYHVAKLIARQKKPHTVGETLIKAACMEIVRLMLGPNEVKEVNKVSLSADTVKRRIHDMSSDILGTLIKKLLSAEKFVLQINETTDIKNKAQLIAIVRFVEEDFIKEHYLFCKEVPERTTGGEIFRLTDDFFKICNIQWSNCIAVCTDGAVGNDGS</sequence>
<dbReference type="GO" id="GO:0003677">
    <property type="term" value="F:DNA binding"/>
    <property type="evidence" value="ECO:0007669"/>
    <property type="project" value="UniProtKB-KW"/>
</dbReference>
<dbReference type="Gene3D" id="1.10.10.10">
    <property type="entry name" value="Winged helix-like DNA-binding domain superfamily/Winged helix DNA-binding domain"/>
    <property type="match status" value="2"/>
</dbReference>
<dbReference type="GO" id="GO:0006355">
    <property type="term" value="P:regulation of DNA-templated transcription"/>
    <property type="evidence" value="ECO:0007669"/>
    <property type="project" value="InterPro"/>
</dbReference>
<keyword evidence="2" id="KW-0805">Transcription regulation</keyword>
<dbReference type="SUPFAM" id="SSF46785">
    <property type="entry name" value="Winged helix' DNA-binding domain"/>
    <property type="match status" value="2"/>
</dbReference>
<gene>
    <name evidence="5" type="primary">e2f7</name>
    <name evidence="5" type="ORF">NPIL_390301</name>
</gene>
<keyword evidence="6" id="KW-1185">Reference proteome</keyword>
<protein>
    <submittedName>
        <fullName evidence="5">Transcription factor E2F7</fullName>
    </submittedName>
</protein>
<dbReference type="SMART" id="SM01372">
    <property type="entry name" value="E2F_TDP"/>
    <property type="match status" value="2"/>
</dbReference>
<dbReference type="OrthoDB" id="5318at2759"/>
<comment type="caution">
    <text evidence="5">The sequence shown here is derived from an EMBL/GenBank/DDBJ whole genome shotgun (WGS) entry which is preliminary data.</text>
</comment>
<dbReference type="EMBL" id="BMAW01009525">
    <property type="protein sequence ID" value="GFT14248.1"/>
    <property type="molecule type" value="Genomic_DNA"/>
</dbReference>
<accession>A0A8X6NGV2</accession>